<feature type="region of interest" description="Disordered" evidence="1">
    <location>
        <begin position="135"/>
        <end position="324"/>
    </location>
</feature>
<name>V4AZW3_LOTGI</name>
<feature type="compositionally biased region" description="Polar residues" evidence="1">
    <location>
        <begin position="367"/>
        <end position="381"/>
    </location>
</feature>
<evidence type="ECO:0000313" key="2">
    <source>
        <dbReference type="EMBL" id="ESP00696.1"/>
    </source>
</evidence>
<sequence>MEFELSEKFERIDFEIEQALQDVGYHRRRSTEGHIQPYCNKDYSRKNSLQPDCSDIRADDNSINGNITDMENRLNHGTSMKRYCNTSAHGSPTNGDTPTAKDFKPAFCRKMITDCTNVLITNAATNKCALISGGQKHSTLHSTSVTLQGRHKRPRSPMMTETSKLPKARPLSPRNNHSSEHHGTRLSPAQERLAKPDSPRPSQDLFVKLSRPKSPAPRLRIQTSEVSPKGQDLHQKILSPRLSKPESYFVTSSKARPRSSSQISISHRRTVNESASLQESSAAVLQRPRSSPLSPRLTQRAYTTHKYEPKKPQRGTNVLESSPRRLYGSTVNRIYRATSPIRYSIQHHKNVSFGTTSDSSPRKGLSCNINQHPRSAPSSPLYNHRQSFVPHISLSANDASEDDTEDLEDQDSARPIPTIVVTDWDTCTSRPITNFDTGSNSIVEHVFKDSGYDVRRRHSDPSTVDGFKESDAHYKAMLLERRRFSFGDKLQLSDRVGLDIDNLI</sequence>
<dbReference type="CTD" id="20237583"/>
<reference evidence="2 3" key="1">
    <citation type="journal article" date="2013" name="Nature">
        <title>Insights into bilaterian evolution from three spiralian genomes.</title>
        <authorList>
            <person name="Simakov O."/>
            <person name="Marletaz F."/>
            <person name="Cho S.J."/>
            <person name="Edsinger-Gonzales E."/>
            <person name="Havlak P."/>
            <person name="Hellsten U."/>
            <person name="Kuo D.H."/>
            <person name="Larsson T."/>
            <person name="Lv J."/>
            <person name="Arendt D."/>
            <person name="Savage R."/>
            <person name="Osoegawa K."/>
            <person name="de Jong P."/>
            <person name="Grimwood J."/>
            <person name="Chapman J.A."/>
            <person name="Shapiro H."/>
            <person name="Aerts A."/>
            <person name="Otillar R.P."/>
            <person name="Terry A.Y."/>
            <person name="Boore J.L."/>
            <person name="Grigoriev I.V."/>
            <person name="Lindberg D.R."/>
            <person name="Seaver E.C."/>
            <person name="Weisblat D.A."/>
            <person name="Putnam N.H."/>
            <person name="Rokhsar D.S."/>
        </authorList>
    </citation>
    <scope>NUCLEOTIDE SEQUENCE [LARGE SCALE GENOMIC DNA]</scope>
</reference>
<keyword evidence="3" id="KW-1185">Reference proteome</keyword>
<dbReference type="AlphaFoldDB" id="V4AZW3"/>
<proteinExistence type="predicted"/>
<dbReference type="RefSeq" id="XP_009048815.1">
    <property type="nucleotide sequence ID" value="XM_009050567.1"/>
</dbReference>
<evidence type="ECO:0000256" key="1">
    <source>
        <dbReference type="SAM" id="MobiDB-lite"/>
    </source>
</evidence>
<dbReference type="GeneID" id="20237583"/>
<protein>
    <submittedName>
        <fullName evidence="2">Uncharacterized protein</fullName>
    </submittedName>
</protein>
<organism evidence="2 3">
    <name type="scientific">Lottia gigantea</name>
    <name type="common">Giant owl limpet</name>
    <dbReference type="NCBI Taxonomy" id="225164"/>
    <lineage>
        <taxon>Eukaryota</taxon>
        <taxon>Metazoa</taxon>
        <taxon>Spiralia</taxon>
        <taxon>Lophotrochozoa</taxon>
        <taxon>Mollusca</taxon>
        <taxon>Gastropoda</taxon>
        <taxon>Patellogastropoda</taxon>
        <taxon>Lottioidea</taxon>
        <taxon>Lottiidae</taxon>
        <taxon>Lottia</taxon>
    </lineage>
</organism>
<dbReference type="KEGG" id="lgi:LOTGIDRAFT_157986"/>
<dbReference type="EMBL" id="KB200701">
    <property type="protein sequence ID" value="ESP00696.1"/>
    <property type="molecule type" value="Genomic_DNA"/>
</dbReference>
<feature type="region of interest" description="Disordered" evidence="1">
    <location>
        <begin position="352"/>
        <end position="381"/>
    </location>
</feature>
<accession>V4AZW3</accession>
<dbReference type="Proteomes" id="UP000030746">
    <property type="component" value="Unassembled WGS sequence"/>
</dbReference>
<dbReference type="HOGENOM" id="CLU_541095_0_0_1"/>
<gene>
    <name evidence="2" type="ORF">LOTGIDRAFT_157986</name>
</gene>
<feature type="compositionally biased region" description="Polar residues" evidence="1">
    <location>
        <begin position="272"/>
        <end position="302"/>
    </location>
</feature>
<feature type="compositionally biased region" description="Polar residues" evidence="1">
    <location>
        <begin position="135"/>
        <end position="147"/>
    </location>
</feature>
<evidence type="ECO:0000313" key="3">
    <source>
        <dbReference type="Proteomes" id="UP000030746"/>
    </source>
</evidence>